<dbReference type="PANTHER" id="PTHR21060:SF3">
    <property type="entry name" value="BUTYRATE KINASE 2-RELATED"/>
    <property type="match status" value="1"/>
</dbReference>
<dbReference type="GO" id="GO:0005737">
    <property type="term" value="C:cytoplasm"/>
    <property type="evidence" value="ECO:0007669"/>
    <property type="project" value="UniProtKB-SubCell"/>
</dbReference>
<evidence type="ECO:0000256" key="3">
    <source>
        <dbReference type="ARBA" id="ARBA00022679"/>
    </source>
</evidence>
<keyword evidence="6 8" id="KW-0067">ATP-binding</keyword>
<reference evidence="9" key="1">
    <citation type="submission" date="2020-12" db="EMBL/GenBank/DDBJ databases">
        <title>Clostridium thailandense sp. nov., a novel acetogenic bacterium isolated from peat land soil in Thailand.</title>
        <authorList>
            <person name="Chaikitkaew S."/>
            <person name="Birkeland N.K."/>
        </authorList>
    </citation>
    <scope>NUCLEOTIDE SEQUENCE</scope>
    <source>
        <strain evidence="9">PL3</strain>
    </source>
</reference>
<evidence type="ECO:0000256" key="5">
    <source>
        <dbReference type="ARBA" id="ARBA00022777"/>
    </source>
</evidence>
<gene>
    <name evidence="8 9" type="primary">buk</name>
    <name evidence="9" type="ORF">I6U48_11365</name>
</gene>
<dbReference type="GO" id="GO:0005524">
    <property type="term" value="F:ATP binding"/>
    <property type="evidence" value="ECO:0007669"/>
    <property type="project" value="UniProtKB-KW"/>
</dbReference>
<proteinExistence type="inferred from homology"/>
<dbReference type="CDD" id="cd24011">
    <property type="entry name" value="ASKHA_NBD_BK"/>
    <property type="match status" value="1"/>
</dbReference>
<evidence type="ECO:0000256" key="8">
    <source>
        <dbReference type="HAMAP-Rule" id="MF_00542"/>
    </source>
</evidence>
<evidence type="ECO:0000256" key="1">
    <source>
        <dbReference type="ARBA" id="ARBA00004496"/>
    </source>
</evidence>
<evidence type="ECO:0000256" key="7">
    <source>
        <dbReference type="ARBA" id="ARBA00048596"/>
    </source>
</evidence>
<dbReference type="NCBIfam" id="NF002834">
    <property type="entry name" value="PRK03011.1-5"/>
    <property type="match status" value="1"/>
</dbReference>
<dbReference type="GO" id="GO:0008776">
    <property type="term" value="F:acetate kinase activity"/>
    <property type="evidence" value="ECO:0007669"/>
    <property type="project" value="TreeGrafter"/>
</dbReference>
<comment type="similarity">
    <text evidence="8">Belongs to the acetokinase family.</text>
</comment>
<dbReference type="HAMAP" id="MF_00542">
    <property type="entry name" value="Butyrate_kinase"/>
    <property type="match status" value="1"/>
</dbReference>
<dbReference type="EC" id="2.7.2.7" evidence="8"/>
<dbReference type="InterPro" id="IPR000890">
    <property type="entry name" value="Aliphatic_acid_kin_short-chain"/>
</dbReference>
<organism evidence="9 10">
    <name type="scientific">Clostridium thailandense</name>
    <dbReference type="NCBI Taxonomy" id="2794346"/>
    <lineage>
        <taxon>Bacteria</taxon>
        <taxon>Bacillati</taxon>
        <taxon>Bacillota</taxon>
        <taxon>Clostridia</taxon>
        <taxon>Eubacteriales</taxon>
        <taxon>Clostridiaceae</taxon>
        <taxon>Clostridium</taxon>
    </lineage>
</organism>
<accession>A0A949TQF3</accession>
<evidence type="ECO:0000313" key="9">
    <source>
        <dbReference type="EMBL" id="MBV7273507.1"/>
    </source>
</evidence>
<keyword evidence="10" id="KW-1185">Reference proteome</keyword>
<dbReference type="AlphaFoldDB" id="A0A949TQF3"/>
<dbReference type="Proteomes" id="UP000694308">
    <property type="component" value="Unassembled WGS sequence"/>
</dbReference>
<comment type="catalytic activity">
    <reaction evidence="7 8">
        <text>butanoate + ATP = butanoyl phosphate + ADP</text>
        <dbReference type="Rhea" id="RHEA:13585"/>
        <dbReference type="ChEBI" id="CHEBI:17968"/>
        <dbReference type="ChEBI" id="CHEBI:30616"/>
        <dbReference type="ChEBI" id="CHEBI:58079"/>
        <dbReference type="ChEBI" id="CHEBI:456216"/>
        <dbReference type="EC" id="2.7.2.7"/>
    </reaction>
</comment>
<dbReference type="PROSITE" id="PS01075">
    <property type="entry name" value="ACETATE_KINASE_1"/>
    <property type="match status" value="1"/>
</dbReference>
<dbReference type="InterPro" id="IPR011245">
    <property type="entry name" value="Butyrate_kin"/>
</dbReference>
<dbReference type="RefSeq" id="WP_218320574.1">
    <property type="nucleotide sequence ID" value="NZ_JAEEGC010000047.1"/>
</dbReference>
<evidence type="ECO:0000256" key="4">
    <source>
        <dbReference type="ARBA" id="ARBA00022741"/>
    </source>
</evidence>
<evidence type="ECO:0000256" key="2">
    <source>
        <dbReference type="ARBA" id="ARBA00022490"/>
    </source>
</evidence>
<keyword evidence="5 8" id="KW-0418">Kinase</keyword>
<comment type="caution">
    <text evidence="9">The sequence shown here is derived from an EMBL/GenBank/DDBJ whole genome shotgun (WGS) entry which is preliminary data.</text>
</comment>
<keyword evidence="4 8" id="KW-0547">Nucleotide-binding</keyword>
<keyword evidence="3 8" id="KW-0808">Transferase</keyword>
<evidence type="ECO:0000313" key="10">
    <source>
        <dbReference type="Proteomes" id="UP000694308"/>
    </source>
</evidence>
<dbReference type="InterPro" id="IPR023865">
    <property type="entry name" value="Aliphatic_acid_kinase_CS"/>
</dbReference>
<sequence length="357" mass="38902">MQHQILVLNMGSTSTKIAIYIDETQHFKETIRHTEEELAAFKSCLEQSEFRGNIVKQVLAEKKVQLKNLTAICSRGGRIPPCSSGAIRIDQNMVEYLKRPEDDKHAAALGCIIAFELSQELAIPAYVYDPVSVDEITNLARVSGLPELPHFAVGHALNTRAMAIKCANEVLKKPFSECTFIVAHIGGGVSIRLFKDGRNIDAVNDDNGGFAPERAGSLDAVPLIQLCFSGKYTEAQLVKMVRGNGGLKAHLGTTDGIEIEKRITSGDSSAKLVYEAMAYNLAKDIGRLAIPVAGEVDRIILTGGVSYSKYISDYITRLVSFIAPVELMPGEYEMEALAAGALRVLRGEEEVKAFQSI</sequence>
<dbReference type="PANTHER" id="PTHR21060">
    <property type="entry name" value="ACETATE KINASE"/>
    <property type="match status" value="1"/>
</dbReference>
<comment type="subcellular location">
    <subcellularLocation>
        <location evidence="1 8">Cytoplasm</location>
    </subcellularLocation>
</comment>
<name>A0A949TQF3_9CLOT</name>
<dbReference type="Pfam" id="PF00871">
    <property type="entry name" value="Acetate_kinase"/>
    <property type="match status" value="1"/>
</dbReference>
<dbReference type="PIRSF" id="PIRSF036458">
    <property type="entry name" value="Butyrate_kin"/>
    <property type="match status" value="1"/>
</dbReference>
<keyword evidence="2 8" id="KW-0963">Cytoplasm</keyword>
<dbReference type="GO" id="GO:0006083">
    <property type="term" value="P:acetate metabolic process"/>
    <property type="evidence" value="ECO:0007669"/>
    <property type="project" value="TreeGrafter"/>
</dbReference>
<dbReference type="EMBL" id="JAEEGC010000047">
    <property type="protein sequence ID" value="MBV7273507.1"/>
    <property type="molecule type" value="Genomic_DNA"/>
</dbReference>
<dbReference type="NCBIfam" id="TIGR02707">
    <property type="entry name" value="butyr_kinase"/>
    <property type="match status" value="1"/>
</dbReference>
<evidence type="ECO:0000256" key="6">
    <source>
        <dbReference type="ARBA" id="ARBA00022840"/>
    </source>
</evidence>
<dbReference type="GO" id="GO:0047761">
    <property type="term" value="F:butyrate kinase activity"/>
    <property type="evidence" value="ECO:0007669"/>
    <property type="project" value="UniProtKB-UniRule"/>
</dbReference>
<protein>
    <recommendedName>
        <fullName evidence="8">Probable butyrate kinase</fullName>
        <shortName evidence="8">BK</shortName>
        <ecNumber evidence="8">2.7.2.7</ecNumber>
    </recommendedName>
    <alternativeName>
        <fullName evidence="8">Branched-chain carboxylic acid kinase</fullName>
    </alternativeName>
</protein>